<feature type="non-terminal residue" evidence="12">
    <location>
        <position position="1"/>
    </location>
</feature>
<dbReference type="PANTHER" id="PTHR13145">
    <property type="entry name" value="SSM4 PROTEIN"/>
    <property type="match status" value="1"/>
</dbReference>
<feature type="transmembrane region" description="Helical" evidence="11">
    <location>
        <begin position="384"/>
        <end position="406"/>
    </location>
</feature>
<feature type="region of interest" description="Disordered" evidence="10">
    <location>
        <begin position="35"/>
        <end position="162"/>
    </location>
</feature>
<dbReference type="GO" id="GO:0036503">
    <property type="term" value="P:ERAD pathway"/>
    <property type="evidence" value="ECO:0007669"/>
    <property type="project" value="TreeGrafter"/>
</dbReference>
<dbReference type="OrthoDB" id="17530at2759"/>
<evidence type="ECO:0000256" key="8">
    <source>
        <dbReference type="ARBA" id="ARBA00022989"/>
    </source>
</evidence>
<proteinExistence type="predicted"/>
<evidence type="ECO:0000256" key="3">
    <source>
        <dbReference type="ARBA" id="ARBA00004906"/>
    </source>
</evidence>
<keyword evidence="5" id="KW-0808">Transferase</keyword>
<dbReference type="Proteomes" id="UP000654075">
    <property type="component" value="Unassembled WGS sequence"/>
</dbReference>
<sequence length="478" mass="50280">VAARPDLALPAAAAATPVVALAEETATPVVAAAATPEAPAAAAATATSSTWATAETSATAPGSPEASTSETSATAPTAAALTSPGATTQTSSSTAAAQTPAAPATAESTLPEALAGSPAEPTVPSSSIDATSNTPPTTATATTTAPPASHSSPSSSSSLSSTSLSALAPSERPLQVFLRLIRPIRQVLVVASLIVFLSWVIIVVILAVPLTVGRQLVRFVLSAQASRISDFLPLSLGIVLVSGCILGVTKICEAMPAVARQVGQLGRGRFLRVAACFNSALLMAFVVLLVIPVGFGTGALRLVLPMKSQTVYQVPIVFLVTDCWSLGLVMSKVMWRLLQSDVILHGLHYEFMAIWNNAQGSVTNLLFDLPAHGRIWRNLVFPQLEVVILHLILPRTVSHTLILFVLPEGQEFFAAALMMYCCHLVLALRLGFWAIPHVHVWLTEVRQQIFDDKYLVSTELKNYHKVEAAAALEHEEVK</sequence>
<evidence type="ECO:0000256" key="11">
    <source>
        <dbReference type="SAM" id="Phobius"/>
    </source>
</evidence>
<evidence type="ECO:0000256" key="10">
    <source>
        <dbReference type="SAM" id="MobiDB-lite"/>
    </source>
</evidence>
<dbReference type="EMBL" id="CAJNNV010026611">
    <property type="protein sequence ID" value="CAE8618631.1"/>
    <property type="molecule type" value="Genomic_DNA"/>
</dbReference>
<feature type="transmembrane region" description="Helical" evidence="11">
    <location>
        <begin position="311"/>
        <end position="330"/>
    </location>
</feature>
<evidence type="ECO:0000256" key="6">
    <source>
        <dbReference type="ARBA" id="ARBA00022692"/>
    </source>
</evidence>
<dbReference type="GO" id="GO:0005789">
    <property type="term" value="C:endoplasmic reticulum membrane"/>
    <property type="evidence" value="ECO:0007669"/>
    <property type="project" value="TreeGrafter"/>
</dbReference>
<feature type="transmembrane region" description="Helical" evidence="11">
    <location>
        <begin position="270"/>
        <end position="291"/>
    </location>
</feature>
<evidence type="ECO:0000256" key="1">
    <source>
        <dbReference type="ARBA" id="ARBA00000900"/>
    </source>
</evidence>
<evidence type="ECO:0000313" key="13">
    <source>
        <dbReference type="Proteomes" id="UP000654075"/>
    </source>
</evidence>
<name>A0A813G0P0_POLGL</name>
<keyword evidence="7" id="KW-0833">Ubl conjugation pathway</keyword>
<organism evidence="12 13">
    <name type="scientific">Polarella glacialis</name>
    <name type="common">Dinoflagellate</name>
    <dbReference type="NCBI Taxonomy" id="89957"/>
    <lineage>
        <taxon>Eukaryota</taxon>
        <taxon>Sar</taxon>
        <taxon>Alveolata</taxon>
        <taxon>Dinophyceae</taxon>
        <taxon>Suessiales</taxon>
        <taxon>Suessiaceae</taxon>
        <taxon>Polarella</taxon>
    </lineage>
</organism>
<comment type="catalytic activity">
    <reaction evidence="1">
        <text>S-ubiquitinyl-[E2 ubiquitin-conjugating enzyme]-L-cysteine + [acceptor protein]-L-lysine = [E2 ubiquitin-conjugating enzyme]-L-cysteine + N(6)-ubiquitinyl-[acceptor protein]-L-lysine.</text>
        <dbReference type="EC" id="2.3.2.27"/>
    </reaction>
</comment>
<keyword evidence="9 11" id="KW-0472">Membrane</keyword>
<evidence type="ECO:0000256" key="9">
    <source>
        <dbReference type="ARBA" id="ARBA00023136"/>
    </source>
</evidence>
<evidence type="ECO:0000256" key="2">
    <source>
        <dbReference type="ARBA" id="ARBA00004141"/>
    </source>
</evidence>
<feature type="transmembrane region" description="Helical" evidence="11">
    <location>
        <begin position="231"/>
        <end position="249"/>
    </location>
</feature>
<comment type="pathway">
    <text evidence="3">Protein modification; protein ubiquitination.</text>
</comment>
<keyword evidence="6 11" id="KW-0812">Transmembrane</keyword>
<feature type="compositionally biased region" description="Low complexity" evidence="10">
    <location>
        <begin position="130"/>
        <end position="162"/>
    </location>
</feature>
<feature type="transmembrane region" description="Helical" evidence="11">
    <location>
        <begin position="187"/>
        <end position="211"/>
    </location>
</feature>
<dbReference type="PANTHER" id="PTHR13145:SF0">
    <property type="entry name" value="E3 UBIQUITIN-PROTEIN LIGASE MARCHF6"/>
    <property type="match status" value="1"/>
</dbReference>
<comment type="caution">
    <text evidence="12">The sequence shown here is derived from an EMBL/GenBank/DDBJ whole genome shotgun (WGS) entry which is preliminary data.</text>
</comment>
<protein>
    <recommendedName>
        <fullName evidence="4">RING-type E3 ubiquitin transferase</fullName>
        <ecNumber evidence="4">2.3.2.27</ecNumber>
    </recommendedName>
</protein>
<evidence type="ECO:0000256" key="7">
    <source>
        <dbReference type="ARBA" id="ARBA00022786"/>
    </source>
</evidence>
<comment type="subcellular location">
    <subcellularLocation>
        <location evidence="2">Membrane</location>
        <topology evidence="2">Multi-pass membrane protein</topology>
    </subcellularLocation>
</comment>
<dbReference type="AlphaFoldDB" id="A0A813G0P0"/>
<gene>
    <name evidence="12" type="ORF">PGLA1383_LOCUS36240</name>
</gene>
<keyword evidence="8 11" id="KW-1133">Transmembrane helix</keyword>
<keyword evidence="13" id="KW-1185">Reference proteome</keyword>
<feature type="compositionally biased region" description="Low complexity" evidence="10">
    <location>
        <begin position="35"/>
        <end position="113"/>
    </location>
</feature>
<feature type="transmembrane region" description="Helical" evidence="11">
    <location>
        <begin position="412"/>
        <end position="432"/>
    </location>
</feature>
<accession>A0A813G0P0</accession>
<reference evidence="12" key="1">
    <citation type="submission" date="2021-02" db="EMBL/GenBank/DDBJ databases">
        <authorList>
            <person name="Dougan E. K."/>
            <person name="Rhodes N."/>
            <person name="Thang M."/>
            <person name="Chan C."/>
        </authorList>
    </citation>
    <scope>NUCLEOTIDE SEQUENCE</scope>
</reference>
<feature type="non-terminal residue" evidence="12">
    <location>
        <position position="478"/>
    </location>
</feature>
<evidence type="ECO:0000256" key="5">
    <source>
        <dbReference type="ARBA" id="ARBA00022679"/>
    </source>
</evidence>
<dbReference type="GO" id="GO:0061630">
    <property type="term" value="F:ubiquitin protein ligase activity"/>
    <property type="evidence" value="ECO:0007669"/>
    <property type="project" value="UniProtKB-EC"/>
</dbReference>
<dbReference type="EC" id="2.3.2.27" evidence="4"/>
<evidence type="ECO:0000313" key="12">
    <source>
        <dbReference type="EMBL" id="CAE8618631.1"/>
    </source>
</evidence>
<evidence type="ECO:0000256" key="4">
    <source>
        <dbReference type="ARBA" id="ARBA00012483"/>
    </source>
</evidence>